<dbReference type="Pfam" id="PF07883">
    <property type="entry name" value="Cupin_2"/>
    <property type="match status" value="1"/>
</dbReference>
<name>A0A6P2BQM3_9ACTN</name>
<reference evidence="2 3" key="1">
    <citation type="submission" date="2018-11" db="EMBL/GenBank/DDBJ databases">
        <title>Trebonia kvetii gen.nov., sp.nov., a novel acidophilic actinobacterium, and proposal of the new actinobacterial family Treboniaceae fam. nov.</title>
        <authorList>
            <person name="Rapoport D."/>
            <person name="Sagova-Mareckova M."/>
            <person name="Sedlacek I."/>
            <person name="Provaznik J."/>
            <person name="Kralova S."/>
            <person name="Pavlinic D."/>
            <person name="Benes V."/>
            <person name="Kopecky J."/>
        </authorList>
    </citation>
    <scope>NUCLEOTIDE SEQUENCE [LARGE SCALE GENOMIC DNA]</scope>
    <source>
        <strain evidence="2 3">15Tr583</strain>
    </source>
</reference>
<dbReference type="InterPro" id="IPR011051">
    <property type="entry name" value="RmlC_Cupin_sf"/>
</dbReference>
<comment type="caution">
    <text evidence="2">The sequence shown here is derived from an EMBL/GenBank/DDBJ whole genome shotgun (WGS) entry which is preliminary data.</text>
</comment>
<evidence type="ECO:0000259" key="1">
    <source>
        <dbReference type="Pfam" id="PF07883"/>
    </source>
</evidence>
<dbReference type="Gene3D" id="2.60.120.10">
    <property type="entry name" value="Jelly Rolls"/>
    <property type="match status" value="1"/>
</dbReference>
<dbReference type="Proteomes" id="UP000460272">
    <property type="component" value="Unassembled WGS sequence"/>
</dbReference>
<dbReference type="InterPro" id="IPR013096">
    <property type="entry name" value="Cupin_2"/>
</dbReference>
<protein>
    <submittedName>
        <fullName evidence="2">Cupin domain-containing protein</fullName>
    </submittedName>
</protein>
<feature type="domain" description="Cupin type-2" evidence="1">
    <location>
        <begin position="48"/>
        <end position="105"/>
    </location>
</feature>
<evidence type="ECO:0000313" key="3">
    <source>
        <dbReference type="Proteomes" id="UP000460272"/>
    </source>
</evidence>
<organism evidence="2 3">
    <name type="scientific">Trebonia kvetii</name>
    <dbReference type="NCBI Taxonomy" id="2480626"/>
    <lineage>
        <taxon>Bacteria</taxon>
        <taxon>Bacillati</taxon>
        <taxon>Actinomycetota</taxon>
        <taxon>Actinomycetes</taxon>
        <taxon>Streptosporangiales</taxon>
        <taxon>Treboniaceae</taxon>
        <taxon>Trebonia</taxon>
    </lineage>
</organism>
<dbReference type="EMBL" id="RPFW01000007">
    <property type="protein sequence ID" value="TVZ01314.1"/>
    <property type="molecule type" value="Genomic_DNA"/>
</dbReference>
<dbReference type="SUPFAM" id="SSF51182">
    <property type="entry name" value="RmlC-like cupins"/>
    <property type="match status" value="1"/>
</dbReference>
<evidence type="ECO:0000313" key="2">
    <source>
        <dbReference type="EMBL" id="TVZ01314.1"/>
    </source>
</evidence>
<sequence length="135" mass="14242">MLSNQREPMTASVLLPAAMRRTETPNAVMTTLASPTQGPTGRISLWKISMQPGKRGPLHVFDSEQIWHVVAGEADFEIDGEVHRVRAGDAVVLPAGAVRVVASVTAAEFIACGQGDAIVSVVGEDTPRGTPAWIG</sequence>
<dbReference type="InterPro" id="IPR014710">
    <property type="entry name" value="RmlC-like_jellyroll"/>
</dbReference>
<gene>
    <name evidence="2" type="ORF">EAS64_34120</name>
</gene>
<dbReference type="AlphaFoldDB" id="A0A6P2BQM3"/>
<proteinExistence type="predicted"/>
<keyword evidence="3" id="KW-1185">Reference proteome</keyword>
<dbReference type="OrthoDB" id="5145129at2"/>
<accession>A0A6P2BQM3</accession>